<dbReference type="GeneID" id="37270138"/>
<keyword evidence="4" id="KW-0808">Transferase</keyword>
<dbReference type="GO" id="GO:0005737">
    <property type="term" value="C:cytoplasm"/>
    <property type="evidence" value="ECO:0007669"/>
    <property type="project" value="TreeGrafter"/>
</dbReference>
<dbReference type="AlphaFoldDB" id="A0A316Z935"/>
<evidence type="ECO:0000259" key="2">
    <source>
        <dbReference type="Pfam" id="PF04179"/>
    </source>
</evidence>
<reference evidence="4 5" key="1">
    <citation type="journal article" date="2018" name="Mol. Biol. Evol.">
        <title>Broad Genomic Sampling Reveals a Smut Pathogenic Ancestry of the Fungal Clade Ustilaginomycotina.</title>
        <authorList>
            <person name="Kijpornyongpan T."/>
            <person name="Mondo S.J."/>
            <person name="Barry K."/>
            <person name="Sandor L."/>
            <person name="Lee J."/>
            <person name="Lipzen A."/>
            <person name="Pangilinan J."/>
            <person name="LaButti K."/>
            <person name="Hainaut M."/>
            <person name="Henrissat B."/>
            <person name="Grigoriev I.V."/>
            <person name="Spatafora J.W."/>
            <person name="Aime M.C."/>
        </authorList>
    </citation>
    <scope>NUCLEOTIDE SEQUENCE [LARGE SCALE GENOMIC DNA]</scope>
    <source>
        <strain evidence="4 5">MCA 4186</strain>
    </source>
</reference>
<evidence type="ECO:0000313" key="4">
    <source>
        <dbReference type="EMBL" id="PWN97776.1"/>
    </source>
</evidence>
<dbReference type="InterPro" id="IPR033449">
    <property type="entry name" value="Rit1_N"/>
</dbReference>
<gene>
    <name evidence="4" type="ORF">FA09DRAFT_330415</name>
</gene>
<name>A0A316Z935_9BASI</name>
<dbReference type="GO" id="GO:0043399">
    <property type="term" value="F:tRNA adenosine(64)-2'-O-ribosylphosphate transferase activity"/>
    <property type="evidence" value="ECO:0007669"/>
    <property type="project" value="InterPro"/>
</dbReference>
<dbReference type="STRING" id="58919.A0A316Z935"/>
<dbReference type="Pfam" id="PF04179">
    <property type="entry name" value="Init_tRNA_PT"/>
    <property type="match status" value="1"/>
</dbReference>
<dbReference type="EMBL" id="KZ819294">
    <property type="protein sequence ID" value="PWN97776.1"/>
    <property type="molecule type" value="Genomic_DNA"/>
</dbReference>
<proteinExistence type="predicted"/>
<dbReference type="OrthoDB" id="45256at2759"/>
<dbReference type="Proteomes" id="UP000245946">
    <property type="component" value="Unassembled WGS sequence"/>
</dbReference>
<feature type="domain" description="Rit1 DUSP-like" evidence="2">
    <location>
        <begin position="380"/>
        <end position="501"/>
    </location>
</feature>
<evidence type="ECO:0000259" key="3">
    <source>
        <dbReference type="Pfam" id="PF17184"/>
    </source>
</evidence>
<dbReference type="GO" id="GO:0019988">
    <property type="term" value="P:charged-tRNA amino acid modification"/>
    <property type="evidence" value="ECO:0007669"/>
    <property type="project" value="InterPro"/>
</dbReference>
<feature type="domain" description="Rit1 N-terminal" evidence="3">
    <location>
        <begin position="27"/>
        <end position="324"/>
    </location>
</feature>
<dbReference type="Pfam" id="PF17184">
    <property type="entry name" value="Rit1_C"/>
    <property type="match status" value="1"/>
</dbReference>
<evidence type="ECO:0000256" key="1">
    <source>
        <dbReference type="SAM" id="MobiDB-lite"/>
    </source>
</evidence>
<evidence type="ECO:0000313" key="5">
    <source>
        <dbReference type="Proteomes" id="UP000245946"/>
    </source>
</evidence>
<dbReference type="RefSeq" id="XP_025598055.1">
    <property type="nucleotide sequence ID" value="XM_025742594.1"/>
</dbReference>
<dbReference type="InterPro" id="IPR033421">
    <property type="entry name" value="Rit1_DUSP-like"/>
</dbReference>
<dbReference type="PANTHER" id="PTHR31811:SF0">
    <property type="entry name" value="TRNA A64-2'-O-RIBOSYLPHOSPHATE TRANSFERASE"/>
    <property type="match status" value="1"/>
</dbReference>
<sequence>MPSSEGQEAVPGGERAQTDERKRLRALERDPYNRLRSIVADAQLVESVAAHFADLPVVPNLRCGAWYVDPSRHAAKGCYFKSTDGHTHNWGFSLKRPNLHLAELCLERGGALVVDSTRRGKSMPDALSKTVPIWCAVLNEASRQRYGEPAPASPPPPCQHRSPGTLRVPSHIVSPSEEAQIAERIAGWVGDLLSSALPVPRLRAPLVPFFCSPQFADPALSCSAGSLCALAAGRCLRVVLLSASWPVSIAPVTDGGSSSRGPSCWEQAPHTANAFDDNPFTYVQGSGDDEEAWATGLSPALLWAHRDEILRSRADCQDAIGTIVQAERLRVRSHTLLQQVQPAPIWLQLPAEPVADGPWSLVVHCQGAPATDETREDARTLSLDLPAGKKGARLLRTVLPGAIATITRSLLRRAATDRKVLITSTSDASLPGSIALALLAASFTSDGRFVPDIAPDSMDHAARLEAHRKALTKADARRCLQWLVSSAPDFTPSRGHLLRVHDAVLPTPDGVRGSAGAQLELSTQ</sequence>
<protein>
    <submittedName>
        <fullName evidence="4">Initiator tRNA phosphoribosyl transferase</fullName>
    </submittedName>
</protein>
<dbReference type="PANTHER" id="PTHR31811">
    <property type="entry name" value="TRNA A64-2'-O-RIBOSYLPHOSPHATE TRANSFERASE"/>
    <property type="match status" value="1"/>
</dbReference>
<organism evidence="4 5">
    <name type="scientific">Tilletiopsis washingtonensis</name>
    <dbReference type="NCBI Taxonomy" id="58919"/>
    <lineage>
        <taxon>Eukaryota</taxon>
        <taxon>Fungi</taxon>
        <taxon>Dikarya</taxon>
        <taxon>Basidiomycota</taxon>
        <taxon>Ustilaginomycotina</taxon>
        <taxon>Exobasidiomycetes</taxon>
        <taxon>Entylomatales</taxon>
        <taxon>Entylomatales incertae sedis</taxon>
        <taxon>Tilletiopsis</taxon>
    </lineage>
</organism>
<dbReference type="InterPro" id="IPR007306">
    <property type="entry name" value="Rit1"/>
</dbReference>
<accession>A0A316Z935</accession>
<feature type="region of interest" description="Disordered" evidence="1">
    <location>
        <begin position="1"/>
        <end position="24"/>
    </location>
</feature>
<keyword evidence="5" id="KW-1185">Reference proteome</keyword>